<organism evidence="6 7">
    <name type="scientific">Popillia japonica</name>
    <name type="common">Japanese beetle</name>
    <dbReference type="NCBI Taxonomy" id="7064"/>
    <lineage>
        <taxon>Eukaryota</taxon>
        <taxon>Metazoa</taxon>
        <taxon>Ecdysozoa</taxon>
        <taxon>Arthropoda</taxon>
        <taxon>Hexapoda</taxon>
        <taxon>Insecta</taxon>
        <taxon>Pterygota</taxon>
        <taxon>Neoptera</taxon>
        <taxon>Endopterygota</taxon>
        <taxon>Coleoptera</taxon>
        <taxon>Polyphaga</taxon>
        <taxon>Scarabaeiformia</taxon>
        <taxon>Scarabaeidae</taxon>
        <taxon>Rutelinae</taxon>
        <taxon>Popillia</taxon>
    </lineage>
</organism>
<evidence type="ECO:0000256" key="4">
    <source>
        <dbReference type="SAM" id="MobiDB-lite"/>
    </source>
</evidence>
<comment type="caution">
    <text evidence="6">The sequence shown here is derived from an EMBL/GenBank/DDBJ whole genome shotgun (WGS) entry which is preliminary data.</text>
</comment>
<feature type="compositionally biased region" description="Acidic residues" evidence="4">
    <location>
        <begin position="83"/>
        <end position="99"/>
    </location>
</feature>
<dbReference type="AlphaFoldDB" id="A0AAW1LA17"/>
<feature type="compositionally biased region" description="Polar residues" evidence="4">
    <location>
        <begin position="1"/>
        <end position="16"/>
    </location>
</feature>
<dbReference type="Gene3D" id="1.10.565.10">
    <property type="entry name" value="Retinoid X Receptor"/>
    <property type="match status" value="1"/>
</dbReference>
<proteinExistence type="predicted"/>
<evidence type="ECO:0000313" key="6">
    <source>
        <dbReference type="EMBL" id="KAK9730947.1"/>
    </source>
</evidence>
<reference evidence="6 7" key="1">
    <citation type="journal article" date="2024" name="BMC Genomics">
        <title>De novo assembly and annotation of Popillia japonica's genome with initial clues to its potential as an invasive pest.</title>
        <authorList>
            <person name="Cucini C."/>
            <person name="Boschi S."/>
            <person name="Funari R."/>
            <person name="Cardaioli E."/>
            <person name="Iannotti N."/>
            <person name="Marturano G."/>
            <person name="Paoli F."/>
            <person name="Bruttini M."/>
            <person name="Carapelli A."/>
            <person name="Frati F."/>
            <person name="Nardi F."/>
        </authorList>
    </citation>
    <scope>NUCLEOTIDE SEQUENCE [LARGE SCALE GENOMIC DNA]</scope>
    <source>
        <strain evidence="6">DMR45628</strain>
    </source>
</reference>
<dbReference type="InterPro" id="IPR050274">
    <property type="entry name" value="Nuclear_hormone_rcpt_NR2"/>
</dbReference>
<dbReference type="EMBL" id="JASPKY010000140">
    <property type="protein sequence ID" value="KAK9730947.1"/>
    <property type="molecule type" value="Genomic_DNA"/>
</dbReference>
<evidence type="ECO:0000256" key="3">
    <source>
        <dbReference type="ARBA" id="ARBA00023170"/>
    </source>
</evidence>
<dbReference type="PRINTS" id="PR01282">
    <property type="entry name" value="COUPTNFACTOR"/>
</dbReference>
<dbReference type="Proteomes" id="UP001458880">
    <property type="component" value="Unassembled WGS sequence"/>
</dbReference>
<dbReference type="PANTHER" id="PTHR24083">
    <property type="entry name" value="NUCLEAR HORMONE RECEPTOR"/>
    <property type="match status" value="1"/>
</dbReference>
<feature type="compositionally biased region" description="Low complexity" evidence="4">
    <location>
        <begin position="101"/>
        <end position="111"/>
    </location>
</feature>
<evidence type="ECO:0000313" key="7">
    <source>
        <dbReference type="Proteomes" id="UP001458880"/>
    </source>
</evidence>
<dbReference type="CDD" id="cd06950">
    <property type="entry name" value="NR_LBD_Tlx_PNR_like"/>
    <property type="match status" value="1"/>
</dbReference>
<protein>
    <submittedName>
        <fullName evidence="6">Ligand-binding domain of nuclear hormone receptor</fullName>
    </submittedName>
</protein>
<feature type="region of interest" description="Disordered" evidence="4">
    <location>
        <begin position="1"/>
        <end position="28"/>
    </location>
</feature>
<keyword evidence="7" id="KW-1185">Reference proteome</keyword>
<evidence type="ECO:0000259" key="5">
    <source>
        <dbReference type="PROSITE" id="PS51843"/>
    </source>
</evidence>
<dbReference type="PROSITE" id="PS51843">
    <property type="entry name" value="NR_LBD"/>
    <property type="match status" value="1"/>
</dbReference>
<dbReference type="PRINTS" id="PR00398">
    <property type="entry name" value="STRDHORMONER"/>
</dbReference>
<dbReference type="SUPFAM" id="SSF48508">
    <property type="entry name" value="Nuclear receptor ligand-binding domain"/>
    <property type="match status" value="1"/>
</dbReference>
<evidence type="ECO:0000256" key="1">
    <source>
        <dbReference type="ARBA" id="ARBA00023015"/>
    </source>
</evidence>
<name>A0AAW1LA17_POPJA</name>
<keyword evidence="1" id="KW-0805">Transcription regulation</keyword>
<feature type="region of interest" description="Disordered" evidence="4">
    <location>
        <begin position="64"/>
        <end position="126"/>
    </location>
</feature>
<gene>
    <name evidence="6" type="ORF">QE152_g14103</name>
</gene>
<feature type="domain" description="NR LBD" evidence="5">
    <location>
        <begin position="98"/>
        <end position="321"/>
    </location>
</feature>
<evidence type="ECO:0000256" key="2">
    <source>
        <dbReference type="ARBA" id="ARBA00023163"/>
    </source>
</evidence>
<dbReference type="InterPro" id="IPR000536">
    <property type="entry name" value="Nucl_hrmn_rcpt_lig-bd"/>
</dbReference>
<keyword evidence="3 6" id="KW-0675">Receptor</keyword>
<dbReference type="InterPro" id="IPR035500">
    <property type="entry name" value="NHR-like_dom_sf"/>
</dbReference>
<dbReference type="Pfam" id="PF00104">
    <property type="entry name" value="Hormone_recep"/>
    <property type="match status" value="1"/>
</dbReference>
<sequence>MRSSVQNERQPRNTATIRPEALRDMSAEQERALREAAVAVGVFGPPVSLTMALSPARYGPGLLHPVAPPPMLNREPTPKQDSSDNDEESIDVTNEEEDTPSSGCGVSSSSGPVRPEPHPAGALTSAGLYPSTHETVYETSARLLFMAVKWAKNLPSFASLPFRDQVILLEEAWSELFLLNAIQWCMPLDVAASPLFNANEHAKNGHSTTDVRILADTLMRFKAVHVDPAEFACLKAIVLFRAETRGLKDPSQIENLQDQAQVMLWQHCRAQLPGQVARFGRLLLMLPLLRIVPASRIETVFFQKTIGNTPMEKVLCDMYKN</sequence>
<dbReference type="SMART" id="SM00430">
    <property type="entry name" value="HOLI"/>
    <property type="match status" value="1"/>
</dbReference>
<dbReference type="FunFam" id="1.10.565.10:FF:000046">
    <property type="entry name" value="Hormone receptor 51"/>
    <property type="match status" value="1"/>
</dbReference>
<dbReference type="InterPro" id="IPR001723">
    <property type="entry name" value="Nuclear_hrmn_rcpt"/>
</dbReference>
<keyword evidence="2" id="KW-0804">Transcription</keyword>
<accession>A0AAW1LA17</accession>